<evidence type="ECO:0000313" key="2">
    <source>
        <dbReference type="Proteomes" id="UP000887013"/>
    </source>
</evidence>
<proteinExistence type="predicted"/>
<comment type="caution">
    <text evidence="1">The sequence shown here is derived from an EMBL/GenBank/DDBJ whole genome shotgun (WGS) entry which is preliminary data.</text>
</comment>
<name>A0A8X6TJF1_NEPPI</name>
<evidence type="ECO:0000313" key="1">
    <source>
        <dbReference type="EMBL" id="GFT16932.1"/>
    </source>
</evidence>
<dbReference type="Proteomes" id="UP000887013">
    <property type="component" value="Unassembled WGS sequence"/>
</dbReference>
<dbReference type="AlphaFoldDB" id="A0A8X6TJF1"/>
<organism evidence="1 2">
    <name type="scientific">Nephila pilipes</name>
    <name type="common">Giant wood spider</name>
    <name type="synonym">Nephila maculata</name>
    <dbReference type="NCBI Taxonomy" id="299642"/>
    <lineage>
        <taxon>Eukaryota</taxon>
        <taxon>Metazoa</taxon>
        <taxon>Ecdysozoa</taxon>
        <taxon>Arthropoda</taxon>
        <taxon>Chelicerata</taxon>
        <taxon>Arachnida</taxon>
        <taxon>Araneae</taxon>
        <taxon>Araneomorphae</taxon>
        <taxon>Entelegynae</taxon>
        <taxon>Araneoidea</taxon>
        <taxon>Nephilidae</taxon>
        <taxon>Nephila</taxon>
    </lineage>
</organism>
<reference evidence="1" key="1">
    <citation type="submission" date="2020-08" db="EMBL/GenBank/DDBJ databases">
        <title>Multicomponent nature underlies the extraordinary mechanical properties of spider dragline silk.</title>
        <authorList>
            <person name="Kono N."/>
            <person name="Nakamura H."/>
            <person name="Mori M."/>
            <person name="Yoshida Y."/>
            <person name="Ohtoshi R."/>
            <person name="Malay A.D."/>
            <person name="Moran D.A.P."/>
            <person name="Tomita M."/>
            <person name="Numata K."/>
            <person name="Arakawa K."/>
        </authorList>
    </citation>
    <scope>NUCLEOTIDE SEQUENCE</scope>
</reference>
<gene>
    <name evidence="1" type="ORF">NPIL_185821</name>
</gene>
<sequence>MKDERLWDSKNLESKKYCREMEDEIKLLDWLLIVMERLTDGKQAVITSLKLEARLLEFINNTSVRSLME</sequence>
<accession>A0A8X6TJF1</accession>
<dbReference type="EMBL" id="BMAW01058575">
    <property type="protein sequence ID" value="GFT16932.1"/>
    <property type="molecule type" value="Genomic_DNA"/>
</dbReference>
<keyword evidence="2" id="KW-1185">Reference proteome</keyword>
<protein>
    <submittedName>
        <fullName evidence="1">Uncharacterized protein</fullName>
    </submittedName>
</protein>